<dbReference type="KEGG" id="doe:DENOEST_3008"/>
<proteinExistence type="predicted"/>
<gene>
    <name evidence="1" type="ORF">DENOEST_3008</name>
</gene>
<dbReference type="EMBL" id="LR778301">
    <property type="protein sequence ID" value="CAB1370162.1"/>
    <property type="molecule type" value="Genomic_DNA"/>
</dbReference>
<dbReference type="RefSeq" id="WP_145770714.1">
    <property type="nucleotide sequence ID" value="NZ_LR778301.1"/>
</dbReference>
<accession>A0A6S6YQW6</accession>
<dbReference type="AlphaFoldDB" id="A0A6S6YQW6"/>
<name>A0A6S6YQW6_9PROT</name>
<dbReference type="InterPro" id="IPR053841">
    <property type="entry name" value="MksE"/>
</dbReference>
<evidence type="ECO:0000313" key="2">
    <source>
        <dbReference type="Proteomes" id="UP000515733"/>
    </source>
</evidence>
<dbReference type="Pfam" id="PF21980">
    <property type="entry name" value="MksE"/>
    <property type="match status" value="1"/>
</dbReference>
<evidence type="ECO:0000313" key="1">
    <source>
        <dbReference type="EMBL" id="CAB1370162.1"/>
    </source>
</evidence>
<keyword evidence="2" id="KW-1185">Reference proteome</keyword>
<sequence length="219" mass="24531">MSADRFQLIAVRLLSGNFINRAVDPELFDYLEEPANIDGLNDFLGRVGLRALRTGNGETWFAALRRLDESNRNAAREAAAQAKRELRHWVSFLKLTMSALNEPAPVAGALLHAHRLNQAIHENLNLQETLRTLAQRLRSTADASLQKMLELVINWALREDQGLLELIDENKGIYRLTGKVDWVLDMILAFDEAKERETPTASQAFAQTGALFHASKDGA</sequence>
<protein>
    <submittedName>
        <fullName evidence="1">Uncharacterized protein</fullName>
    </submittedName>
</protein>
<dbReference type="Proteomes" id="UP000515733">
    <property type="component" value="Chromosome"/>
</dbReference>
<reference evidence="1 2" key="1">
    <citation type="submission" date="2020-03" db="EMBL/GenBank/DDBJ databases">
        <authorList>
            <consortium name="Genoscope - CEA"/>
            <person name="William W."/>
        </authorList>
    </citation>
    <scope>NUCLEOTIDE SEQUENCE [LARGE SCALE GENOMIC DNA]</scope>
    <source>
        <strain evidence="2">DSM 16959</strain>
    </source>
</reference>
<organism evidence="1 2">
    <name type="scientific">Denitratisoma oestradiolicum</name>
    <dbReference type="NCBI Taxonomy" id="311182"/>
    <lineage>
        <taxon>Bacteria</taxon>
        <taxon>Pseudomonadati</taxon>
        <taxon>Pseudomonadota</taxon>
        <taxon>Betaproteobacteria</taxon>
        <taxon>Nitrosomonadales</taxon>
        <taxon>Sterolibacteriaceae</taxon>
        <taxon>Denitratisoma</taxon>
    </lineage>
</organism>